<dbReference type="FunFam" id="3.30.565.10:FF:000006">
    <property type="entry name" value="Sensor histidine kinase WalK"/>
    <property type="match status" value="1"/>
</dbReference>
<dbReference type="PANTHER" id="PTHR43547">
    <property type="entry name" value="TWO-COMPONENT HISTIDINE KINASE"/>
    <property type="match status" value="1"/>
</dbReference>
<gene>
    <name evidence="9" type="ORF">SAMN05660226_02673</name>
</gene>
<feature type="transmembrane region" description="Helical" evidence="7">
    <location>
        <begin position="134"/>
        <end position="152"/>
    </location>
</feature>
<feature type="transmembrane region" description="Helical" evidence="7">
    <location>
        <begin position="111"/>
        <end position="127"/>
    </location>
</feature>
<keyword evidence="6" id="KW-0175">Coiled coil</keyword>
<dbReference type="CDD" id="cd00082">
    <property type="entry name" value="HisKA"/>
    <property type="match status" value="1"/>
</dbReference>
<feature type="domain" description="Histidine kinase" evidence="8">
    <location>
        <begin position="235"/>
        <end position="452"/>
    </location>
</feature>
<evidence type="ECO:0000256" key="3">
    <source>
        <dbReference type="ARBA" id="ARBA00022553"/>
    </source>
</evidence>
<dbReference type="Pfam" id="PF00512">
    <property type="entry name" value="HisKA"/>
    <property type="match status" value="1"/>
</dbReference>
<dbReference type="PROSITE" id="PS50109">
    <property type="entry name" value="HIS_KIN"/>
    <property type="match status" value="1"/>
</dbReference>
<dbReference type="InterPro" id="IPR036890">
    <property type="entry name" value="HATPase_C_sf"/>
</dbReference>
<sequence length="473" mass="52912">MKSKYSRSFLALLRGGWQELVGKPGMLPNENRSFNVVSLFMIALVGILIPLNFYLGLPVLAIVLIVTEIMLITMFGLSRYRGLHRTGLHVYAGYSYLLVIFTYFYNDGSAGPALYFFLLTYQLLIAFTSSRLQWVWTILHFLLPVSLLAMEYVNPSVIYNGYDSRGARFADLMTSIPIIVICTFVAASYFRKRYECERAAAEEHAKHIEQQNERIRLQNELLTAANREKVELISILGHDLRNPMNAIIGTLEILTKEELPPDVTKKLKEDLLMAAHNTSDLLNNVLAWVSGQIKGIHPLLTWVEPCSVIERILAVQRYMAEKKGIAIQLSIEKGIKVISDAEMLEVIIRNLISNALKFTPQNGTITLSVVADAATGQCMISVRDDGVGMTDEDVKRIFNGHIQSTYGTESEKGIGLGLFLCRELTLRLNGEIWAESELGKGSVFFLALPLYDNGKANDPVTPRLTERDEAVAG</sequence>
<protein>
    <recommendedName>
        <fullName evidence="2">histidine kinase</fullName>
        <ecNumber evidence="2">2.7.13.3</ecNumber>
    </recommendedName>
</protein>
<dbReference type="InterPro" id="IPR003661">
    <property type="entry name" value="HisK_dim/P_dom"/>
</dbReference>
<evidence type="ECO:0000313" key="9">
    <source>
        <dbReference type="EMBL" id="SKB68991.1"/>
    </source>
</evidence>
<dbReference type="InterPro" id="IPR004358">
    <property type="entry name" value="Sig_transdc_His_kin-like_C"/>
</dbReference>
<dbReference type="EC" id="2.7.13.3" evidence="2"/>
<keyword evidence="3" id="KW-0597">Phosphoprotein</keyword>
<dbReference type="PANTHER" id="PTHR43547:SF2">
    <property type="entry name" value="HYBRID SIGNAL TRANSDUCTION HISTIDINE KINASE C"/>
    <property type="match status" value="1"/>
</dbReference>
<dbReference type="AlphaFoldDB" id="A0A1T5DBJ4"/>
<evidence type="ECO:0000313" key="10">
    <source>
        <dbReference type="Proteomes" id="UP000190541"/>
    </source>
</evidence>
<feature type="transmembrane region" description="Helical" evidence="7">
    <location>
        <begin position="57"/>
        <end position="76"/>
    </location>
</feature>
<dbReference type="GO" id="GO:0000155">
    <property type="term" value="F:phosphorelay sensor kinase activity"/>
    <property type="evidence" value="ECO:0007669"/>
    <property type="project" value="InterPro"/>
</dbReference>
<dbReference type="Proteomes" id="UP000190541">
    <property type="component" value="Unassembled WGS sequence"/>
</dbReference>
<dbReference type="SMART" id="SM00387">
    <property type="entry name" value="HATPase_c"/>
    <property type="match status" value="1"/>
</dbReference>
<evidence type="ECO:0000256" key="5">
    <source>
        <dbReference type="ARBA" id="ARBA00022777"/>
    </source>
</evidence>
<feature type="transmembrane region" description="Helical" evidence="7">
    <location>
        <begin position="88"/>
        <end position="105"/>
    </location>
</feature>
<proteinExistence type="predicted"/>
<organism evidence="9 10">
    <name type="scientific">Parapedobacter luteus</name>
    <dbReference type="NCBI Taxonomy" id="623280"/>
    <lineage>
        <taxon>Bacteria</taxon>
        <taxon>Pseudomonadati</taxon>
        <taxon>Bacteroidota</taxon>
        <taxon>Sphingobacteriia</taxon>
        <taxon>Sphingobacteriales</taxon>
        <taxon>Sphingobacteriaceae</taxon>
        <taxon>Parapedobacter</taxon>
    </lineage>
</organism>
<keyword evidence="7" id="KW-1133">Transmembrane helix</keyword>
<dbReference type="RefSeq" id="WP_079717354.1">
    <property type="nucleotide sequence ID" value="NZ_FUYS01000006.1"/>
</dbReference>
<keyword evidence="4" id="KW-0808">Transferase</keyword>
<dbReference type="Pfam" id="PF02518">
    <property type="entry name" value="HATPase_c"/>
    <property type="match status" value="1"/>
</dbReference>
<keyword evidence="7" id="KW-0812">Transmembrane</keyword>
<reference evidence="9 10" key="1">
    <citation type="submission" date="2017-02" db="EMBL/GenBank/DDBJ databases">
        <authorList>
            <person name="Peterson S.W."/>
        </authorList>
    </citation>
    <scope>NUCLEOTIDE SEQUENCE [LARGE SCALE GENOMIC DNA]</scope>
    <source>
        <strain evidence="9 10">DSM 22899</strain>
    </source>
</reference>
<dbReference type="STRING" id="623280.SAMN05660226_02673"/>
<dbReference type="InterPro" id="IPR036097">
    <property type="entry name" value="HisK_dim/P_sf"/>
</dbReference>
<evidence type="ECO:0000256" key="1">
    <source>
        <dbReference type="ARBA" id="ARBA00000085"/>
    </source>
</evidence>
<keyword evidence="10" id="KW-1185">Reference proteome</keyword>
<dbReference type="SMART" id="SM00388">
    <property type="entry name" value="HisKA"/>
    <property type="match status" value="1"/>
</dbReference>
<evidence type="ECO:0000259" key="8">
    <source>
        <dbReference type="PROSITE" id="PS50109"/>
    </source>
</evidence>
<dbReference type="SUPFAM" id="SSF47384">
    <property type="entry name" value="Homodimeric domain of signal transducing histidine kinase"/>
    <property type="match status" value="1"/>
</dbReference>
<dbReference type="OrthoDB" id="9810447at2"/>
<dbReference type="InterPro" id="IPR005467">
    <property type="entry name" value="His_kinase_dom"/>
</dbReference>
<accession>A0A1T5DBJ4</accession>
<dbReference type="SUPFAM" id="SSF55874">
    <property type="entry name" value="ATPase domain of HSP90 chaperone/DNA topoisomerase II/histidine kinase"/>
    <property type="match status" value="1"/>
</dbReference>
<name>A0A1T5DBJ4_9SPHI</name>
<dbReference type="PRINTS" id="PR00344">
    <property type="entry name" value="BCTRLSENSOR"/>
</dbReference>
<keyword evidence="5 9" id="KW-0418">Kinase</keyword>
<dbReference type="Gene3D" id="1.10.287.130">
    <property type="match status" value="1"/>
</dbReference>
<feature type="transmembrane region" description="Helical" evidence="7">
    <location>
        <begin position="33"/>
        <end position="51"/>
    </location>
</feature>
<feature type="coiled-coil region" evidence="6">
    <location>
        <begin position="191"/>
        <end position="228"/>
    </location>
</feature>
<evidence type="ECO:0000256" key="7">
    <source>
        <dbReference type="SAM" id="Phobius"/>
    </source>
</evidence>
<keyword evidence="7" id="KW-0472">Membrane</keyword>
<evidence type="ECO:0000256" key="6">
    <source>
        <dbReference type="SAM" id="Coils"/>
    </source>
</evidence>
<dbReference type="EMBL" id="FUYS01000006">
    <property type="protein sequence ID" value="SKB68991.1"/>
    <property type="molecule type" value="Genomic_DNA"/>
</dbReference>
<dbReference type="Gene3D" id="3.30.565.10">
    <property type="entry name" value="Histidine kinase-like ATPase, C-terminal domain"/>
    <property type="match status" value="1"/>
</dbReference>
<feature type="transmembrane region" description="Helical" evidence="7">
    <location>
        <begin position="172"/>
        <end position="190"/>
    </location>
</feature>
<comment type="catalytic activity">
    <reaction evidence="1">
        <text>ATP + protein L-histidine = ADP + protein N-phospho-L-histidine.</text>
        <dbReference type="EC" id="2.7.13.3"/>
    </reaction>
</comment>
<evidence type="ECO:0000256" key="2">
    <source>
        <dbReference type="ARBA" id="ARBA00012438"/>
    </source>
</evidence>
<dbReference type="InterPro" id="IPR003594">
    <property type="entry name" value="HATPase_dom"/>
</dbReference>
<evidence type="ECO:0000256" key="4">
    <source>
        <dbReference type="ARBA" id="ARBA00022679"/>
    </source>
</evidence>